<dbReference type="SUPFAM" id="SSF53474">
    <property type="entry name" value="alpha/beta-Hydrolases"/>
    <property type="match status" value="1"/>
</dbReference>
<evidence type="ECO:0000313" key="2">
    <source>
        <dbReference type="EMBL" id="TCP01532.1"/>
    </source>
</evidence>
<dbReference type="PRINTS" id="PR00412">
    <property type="entry name" value="EPOXHYDRLASE"/>
</dbReference>
<proteinExistence type="predicted"/>
<feature type="domain" description="AB hydrolase-1" evidence="1">
    <location>
        <begin position="28"/>
        <end position="267"/>
    </location>
</feature>
<dbReference type="InterPro" id="IPR029058">
    <property type="entry name" value="AB_hydrolase_fold"/>
</dbReference>
<dbReference type="InterPro" id="IPR000073">
    <property type="entry name" value="AB_hydrolase_1"/>
</dbReference>
<dbReference type="PRINTS" id="PR00111">
    <property type="entry name" value="ABHYDROLASE"/>
</dbReference>
<name>A0A4R2M4P7_RUBGE</name>
<dbReference type="OrthoDB" id="9780765at2"/>
<dbReference type="InterPro" id="IPR000639">
    <property type="entry name" value="Epox_hydrolase-like"/>
</dbReference>
<dbReference type="InterPro" id="IPR017497">
    <property type="entry name" value="BchO"/>
</dbReference>
<dbReference type="AlphaFoldDB" id="A0A4R2M4P7"/>
<dbReference type="PANTHER" id="PTHR46438:SF11">
    <property type="entry name" value="LIPASE-RELATED"/>
    <property type="match status" value="1"/>
</dbReference>
<protein>
    <submittedName>
        <fullName evidence="2">Magnesium chelatase accessory protein</fullName>
    </submittedName>
</protein>
<dbReference type="Pfam" id="PF12697">
    <property type="entry name" value="Abhydrolase_6"/>
    <property type="match status" value="1"/>
</dbReference>
<organism evidence="2 3">
    <name type="scientific">Rubrivivax gelatinosus</name>
    <name type="common">Rhodocyclus gelatinosus</name>
    <name type="synonym">Rhodopseudomonas gelatinosa</name>
    <dbReference type="NCBI Taxonomy" id="28068"/>
    <lineage>
        <taxon>Bacteria</taxon>
        <taxon>Pseudomonadati</taxon>
        <taxon>Pseudomonadota</taxon>
        <taxon>Betaproteobacteria</taxon>
        <taxon>Burkholderiales</taxon>
        <taxon>Sphaerotilaceae</taxon>
        <taxon>Rubrivivax</taxon>
    </lineage>
</organism>
<dbReference type="GeneID" id="99685943"/>
<dbReference type="EMBL" id="SLXD01000009">
    <property type="protein sequence ID" value="TCP01532.1"/>
    <property type="molecule type" value="Genomic_DNA"/>
</dbReference>
<dbReference type="PANTHER" id="PTHR46438">
    <property type="entry name" value="ALPHA/BETA-HYDROLASES SUPERFAMILY PROTEIN"/>
    <property type="match status" value="1"/>
</dbReference>
<dbReference type="NCBIfam" id="TIGR03056">
    <property type="entry name" value="bchO_mg_che_rel"/>
    <property type="match status" value="1"/>
</dbReference>
<dbReference type="Gene3D" id="3.40.50.1820">
    <property type="entry name" value="alpha/beta hydrolase"/>
    <property type="match status" value="1"/>
</dbReference>
<dbReference type="GO" id="GO:0003824">
    <property type="term" value="F:catalytic activity"/>
    <property type="evidence" value="ECO:0007669"/>
    <property type="project" value="InterPro"/>
</dbReference>
<accession>A0A4R2M4P7</accession>
<dbReference type="Proteomes" id="UP000295106">
    <property type="component" value="Unassembled WGS sequence"/>
</dbReference>
<reference evidence="2 3" key="1">
    <citation type="submission" date="2019-03" db="EMBL/GenBank/DDBJ databases">
        <title>Genomic Encyclopedia of Type Strains, Phase IV (KMG-IV): sequencing the most valuable type-strain genomes for metagenomic binning, comparative biology and taxonomic classification.</title>
        <authorList>
            <person name="Goeker M."/>
        </authorList>
    </citation>
    <scope>NUCLEOTIDE SEQUENCE [LARGE SCALE GENOMIC DNA]</scope>
    <source>
        <strain evidence="2 3">DSM 1709</strain>
    </source>
</reference>
<dbReference type="RefSeq" id="WP_132648121.1">
    <property type="nucleotide sequence ID" value="NZ_CP181386.1"/>
</dbReference>
<sequence>MAEDRRFVNAAGLRWHVERSGRGPGTMLLLHGTGASAHSMAALGERLAWRWRLVAPDLPGHGETSRPTPEQLTLPGMAAAVGALLAEMKLAPDVIVGHSAGAAVAVRMVLDGLVKPSVVVSINGAFLPFGGRAAALLSPLARLLYAQRWVSHLFARRAEDPAVVRRLIEGTGSHLDQDGLDAYRALMTRPGHAEAALGMMAHWDLSTMEQDLRRFPVPLWLVTGLHDRAVRPSQARRVASLCPRALLLPLPGVGHLAHEEAPDAVARLLGTLPAPAV</sequence>
<evidence type="ECO:0000313" key="3">
    <source>
        <dbReference type="Proteomes" id="UP000295106"/>
    </source>
</evidence>
<comment type="caution">
    <text evidence="2">The sequence shown here is derived from an EMBL/GenBank/DDBJ whole genome shotgun (WGS) entry which is preliminary data.</text>
</comment>
<evidence type="ECO:0000259" key="1">
    <source>
        <dbReference type="Pfam" id="PF12697"/>
    </source>
</evidence>
<gene>
    <name evidence="2" type="ORF">EV684_109171</name>
</gene>